<evidence type="ECO:0000313" key="1">
    <source>
        <dbReference type="EMBL" id="KAI2383649.1"/>
    </source>
</evidence>
<organism evidence="1">
    <name type="scientific">Ophidiomyces ophidiicola</name>
    <dbReference type="NCBI Taxonomy" id="1387563"/>
    <lineage>
        <taxon>Eukaryota</taxon>
        <taxon>Fungi</taxon>
        <taxon>Dikarya</taxon>
        <taxon>Ascomycota</taxon>
        <taxon>Pezizomycotina</taxon>
        <taxon>Eurotiomycetes</taxon>
        <taxon>Eurotiomycetidae</taxon>
        <taxon>Onygenales</taxon>
        <taxon>Onygenaceae</taxon>
        <taxon>Ophidiomyces</taxon>
    </lineage>
</organism>
<reference evidence="1" key="1">
    <citation type="journal article" date="2022" name="bioRxiv">
        <title>Population genetic analysis of Ophidiomyces ophidiicola, the causative agent of snake fungal disease, indicates recent introductions to the USA.</title>
        <authorList>
            <person name="Ladner J.T."/>
            <person name="Palmer J.M."/>
            <person name="Ettinger C.L."/>
            <person name="Stajich J.E."/>
            <person name="Farrell T.M."/>
            <person name="Glorioso B.M."/>
            <person name="Lawson B."/>
            <person name="Price S.J."/>
            <person name="Stengle A.G."/>
            <person name="Grear D.A."/>
            <person name="Lorch J.M."/>
        </authorList>
    </citation>
    <scope>NUCLEOTIDE SEQUENCE</scope>
    <source>
        <strain evidence="1">NWHC 24266-5</strain>
    </source>
</reference>
<proteinExistence type="predicted"/>
<protein>
    <submittedName>
        <fullName evidence="1">Uncharacterized protein</fullName>
    </submittedName>
</protein>
<name>A0ACB8URM7_9EURO</name>
<gene>
    <name evidence="1" type="ORF">LOY88_005118</name>
</gene>
<sequence length="109" mass="12481">MPASKDNRWQKDEDIFVAAGRLGTNLGWGALSAAFQKTFEGKTPNKKDLESRFNKNLKPKLDVPKDKRTVADIIDDYRHYGRATYPEEQEVIDKAIGFLESFDKADRVF</sequence>
<accession>A0ACB8URM7</accession>
<comment type="caution">
    <text evidence="1">The sequence shown here is derived from an EMBL/GenBank/DDBJ whole genome shotgun (WGS) entry which is preliminary data.</text>
</comment>
<dbReference type="EMBL" id="JALBCA010000086">
    <property type="protein sequence ID" value="KAI2383649.1"/>
    <property type="molecule type" value="Genomic_DNA"/>
</dbReference>